<feature type="non-terminal residue" evidence="2">
    <location>
        <position position="1"/>
    </location>
</feature>
<comment type="caution">
    <text evidence="2">The sequence shown here is derived from an EMBL/GenBank/DDBJ whole genome shotgun (WGS) entry which is preliminary data.</text>
</comment>
<evidence type="ECO:0000313" key="3">
    <source>
        <dbReference type="Proteomes" id="UP001153555"/>
    </source>
</evidence>
<evidence type="ECO:0000259" key="1">
    <source>
        <dbReference type="Pfam" id="PF13976"/>
    </source>
</evidence>
<proteinExistence type="predicted"/>
<feature type="domain" description="GAG-pre-integrase" evidence="1">
    <location>
        <begin position="37"/>
        <end position="97"/>
    </location>
</feature>
<dbReference type="InterPro" id="IPR025724">
    <property type="entry name" value="GAG-pre-integrase_dom"/>
</dbReference>
<dbReference type="PANTHER" id="PTHR42648:SF26">
    <property type="entry name" value="INTEGRASE CATALYTIC DOMAIN-CONTAINING PROTEIN"/>
    <property type="match status" value="1"/>
</dbReference>
<gene>
    <name evidence="2" type="ORF">SHERM_12432</name>
</gene>
<dbReference type="AlphaFoldDB" id="A0A9N7MHJ7"/>
<dbReference type="OrthoDB" id="1436019at2759"/>
<accession>A0A9N7MHJ7</accession>
<dbReference type="Pfam" id="PF13976">
    <property type="entry name" value="gag_pre-integrs"/>
    <property type="match status" value="1"/>
</dbReference>
<organism evidence="2 3">
    <name type="scientific">Striga hermonthica</name>
    <name type="common">Purple witchweed</name>
    <name type="synonym">Buchnera hermonthica</name>
    <dbReference type="NCBI Taxonomy" id="68872"/>
    <lineage>
        <taxon>Eukaryota</taxon>
        <taxon>Viridiplantae</taxon>
        <taxon>Streptophyta</taxon>
        <taxon>Embryophyta</taxon>
        <taxon>Tracheophyta</taxon>
        <taxon>Spermatophyta</taxon>
        <taxon>Magnoliopsida</taxon>
        <taxon>eudicotyledons</taxon>
        <taxon>Gunneridae</taxon>
        <taxon>Pentapetalae</taxon>
        <taxon>asterids</taxon>
        <taxon>lamiids</taxon>
        <taxon>Lamiales</taxon>
        <taxon>Orobanchaceae</taxon>
        <taxon>Buchnereae</taxon>
        <taxon>Striga</taxon>
    </lineage>
</organism>
<keyword evidence="3" id="KW-1185">Reference proteome</keyword>
<protein>
    <submittedName>
        <fullName evidence="2">Uncharacterized mitochondrial protein AtMg00300</fullName>
    </submittedName>
</protein>
<reference evidence="2" key="1">
    <citation type="submission" date="2019-12" db="EMBL/GenBank/DDBJ databases">
        <authorList>
            <person name="Scholes J."/>
        </authorList>
    </citation>
    <scope>NUCLEOTIDE SEQUENCE</scope>
</reference>
<feature type="non-terminal residue" evidence="2">
    <location>
        <position position="133"/>
    </location>
</feature>
<evidence type="ECO:0000313" key="2">
    <source>
        <dbReference type="EMBL" id="CAA0811221.1"/>
    </source>
</evidence>
<dbReference type="Proteomes" id="UP001153555">
    <property type="component" value="Unassembled WGS sequence"/>
</dbReference>
<dbReference type="PANTHER" id="PTHR42648">
    <property type="entry name" value="TRANSPOSASE, PUTATIVE-RELATED"/>
    <property type="match status" value="1"/>
</dbReference>
<dbReference type="EMBL" id="CACSLK010008332">
    <property type="protein sequence ID" value="CAA0811221.1"/>
    <property type="molecule type" value="Genomic_DNA"/>
</dbReference>
<sequence>SNNSKGPAQGKVKDGLYQFDLNNHQFQSSVTLKGFSSSRSHDEVSFSLNKAYEFDLRHQRLGHVSRDVVKKALEYCNVLFVINEKASLCSSCVMSKSHRLPYSHSSYTTSEPLELIHSDLRGPTPIKSRNGYS</sequence>
<name>A0A9N7MHJ7_STRHE</name>
<dbReference type="InterPro" id="IPR039537">
    <property type="entry name" value="Retrotran_Ty1/copia-like"/>
</dbReference>